<evidence type="ECO:0000313" key="6">
    <source>
        <dbReference type="EMBL" id="GMI83742.1"/>
    </source>
</evidence>
<keyword evidence="2" id="KW-0539">Nucleus</keyword>
<dbReference type="PROSITE" id="PS50102">
    <property type="entry name" value="RRM"/>
    <property type="match status" value="1"/>
</dbReference>
<evidence type="ECO:0000256" key="2">
    <source>
        <dbReference type="ARBA" id="ARBA00023242"/>
    </source>
</evidence>
<feature type="domain" description="RRM" evidence="5">
    <location>
        <begin position="30"/>
        <end position="110"/>
    </location>
</feature>
<dbReference type="InterPro" id="IPR000504">
    <property type="entry name" value="RRM_dom"/>
</dbReference>
<evidence type="ECO:0000256" key="1">
    <source>
        <dbReference type="ARBA" id="ARBA00004123"/>
    </source>
</evidence>
<name>A0A9W7HVK2_HIBTR</name>
<dbReference type="Proteomes" id="UP001165190">
    <property type="component" value="Unassembled WGS sequence"/>
</dbReference>
<reference evidence="6" key="1">
    <citation type="submission" date="2023-05" db="EMBL/GenBank/DDBJ databases">
        <title>Genome and transcriptome analyses reveal genes involved in the formation of fine ridges on petal epidermal cells in Hibiscus trionum.</title>
        <authorList>
            <person name="Koshimizu S."/>
            <person name="Masuda S."/>
            <person name="Ishii T."/>
            <person name="Shirasu K."/>
            <person name="Hoshino A."/>
            <person name="Arita M."/>
        </authorList>
    </citation>
    <scope>NUCLEOTIDE SEQUENCE</scope>
    <source>
        <strain evidence="6">Hamamatsu line</strain>
    </source>
</reference>
<dbReference type="CDD" id="cd00590">
    <property type="entry name" value="RRM_SF"/>
    <property type="match status" value="1"/>
</dbReference>
<dbReference type="AlphaFoldDB" id="A0A9W7HVK2"/>
<dbReference type="InterPro" id="IPR012677">
    <property type="entry name" value="Nucleotide-bd_a/b_plait_sf"/>
</dbReference>
<dbReference type="InterPro" id="IPR051183">
    <property type="entry name" value="U1_U11-U12_snRNP_70-35kDa"/>
</dbReference>
<keyword evidence="3" id="KW-0694">RNA-binding</keyword>
<organism evidence="6 7">
    <name type="scientific">Hibiscus trionum</name>
    <name type="common">Flower of an hour</name>
    <dbReference type="NCBI Taxonomy" id="183268"/>
    <lineage>
        <taxon>Eukaryota</taxon>
        <taxon>Viridiplantae</taxon>
        <taxon>Streptophyta</taxon>
        <taxon>Embryophyta</taxon>
        <taxon>Tracheophyta</taxon>
        <taxon>Spermatophyta</taxon>
        <taxon>Magnoliopsida</taxon>
        <taxon>eudicotyledons</taxon>
        <taxon>Gunneridae</taxon>
        <taxon>Pentapetalae</taxon>
        <taxon>rosids</taxon>
        <taxon>malvids</taxon>
        <taxon>Malvales</taxon>
        <taxon>Malvaceae</taxon>
        <taxon>Malvoideae</taxon>
        <taxon>Hibiscus</taxon>
    </lineage>
</organism>
<comment type="subcellular location">
    <subcellularLocation>
        <location evidence="1">Nucleus</location>
    </subcellularLocation>
</comment>
<dbReference type="EMBL" id="BSYR01000019">
    <property type="protein sequence ID" value="GMI83742.1"/>
    <property type="molecule type" value="Genomic_DNA"/>
</dbReference>
<dbReference type="PANTHER" id="PTHR13952">
    <property type="entry name" value="U1 SMALL NUCLEAR RIBONUCLEOPROTEIN 70 KD"/>
    <property type="match status" value="1"/>
</dbReference>
<dbReference type="GO" id="GO:0000398">
    <property type="term" value="P:mRNA splicing, via spliceosome"/>
    <property type="evidence" value="ECO:0007669"/>
    <property type="project" value="TreeGrafter"/>
</dbReference>
<dbReference type="InterPro" id="IPR035979">
    <property type="entry name" value="RBD_domain_sf"/>
</dbReference>
<sequence>MNGQQEQGGVFTGESSKTNKAPEVTTKEGWVLFVDNLSRRIHRSTLMELFSHYGRVRRMFIPVINNRTKYKSSTFAFVTVADRSELERCIRFLDNSVIDGLRVKVSKARYPKALDTHQSRGKPNDGKAKNHREQKDNRNGVFRNVERMSKPFNGGTEWKSYKEVLMSTSHGLNNRKEKIEECEDPKRNSKTKEGCLDIDLQMEDSEWMNQCLVGVLKPTFEIGLVQQALLHEKIEVKISKWGSDCEVYILKFASNQKMTEIWQAKNEAVWYWFDLVTPLLKDGIPHQIFSVLLYGVPLTCWHDNFFTALGKQWGEVLGLDSSTSKKDRFDIARLWIRTTSQSIFPQSVKVSSLGINYCIKVEVGNLSDDPVVQEKEFDDDVSVHDEWPDPPCGGRDFTTPADDPDRCPEFGGGDKTASNNNVPAHVADTNEAINCSSFPRELNPTMPDAHIMLSRGPQEGILNITSDNSTGEEMDNTLSNNCVGLNEISCDGFGPIARNSDGAIASNRENEVSPTRRQNSIRGTTGAEVEMQSYSGIAPSNCQAAEFVPDSLNGGSQTQGVIQPHDHSKQEVRQEMAIIHKPNGFLRASNRRILMRVIRASIEENDEVPANRAVEGDFKPEEILIREEAEEVWKITQMLEFFFKGGKSAVIKKVSELERELRKEV</sequence>
<protein>
    <recommendedName>
        <fullName evidence="5">RRM domain-containing protein</fullName>
    </recommendedName>
</protein>
<comment type="caution">
    <text evidence="6">The sequence shown here is derived from an EMBL/GenBank/DDBJ whole genome shotgun (WGS) entry which is preliminary data.</text>
</comment>
<evidence type="ECO:0000313" key="7">
    <source>
        <dbReference type="Proteomes" id="UP001165190"/>
    </source>
</evidence>
<evidence type="ECO:0000259" key="5">
    <source>
        <dbReference type="PROSITE" id="PS50102"/>
    </source>
</evidence>
<dbReference type="OrthoDB" id="1000944at2759"/>
<dbReference type="Pfam" id="PF00076">
    <property type="entry name" value="RRM_1"/>
    <property type="match status" value="1"/>
</dbReference>
<dbReference type="GO" id="GO:0071011">
    <property type="term" value="C:precatalytic spliceosome"/>
    <property type="evidence" value="ECO:0007669"/>
    <property type="project" value="TreeGrafter"/>
</dbReference>
<gene>
    <name evidence="6" type="ORF">HRI_002043500</name>
</gene>
<dbReference type="SMART" id="SM00360">
    <property type="entry name" value="RRM"/>
    <property type="match status" value="1"/>
</dbReference>
<proteinExistence type="predicted"/>
<dbReference type="SUPFAM" id="SSF54928">
    <property type="entry name" value="RNA-binding domain, RBD"/>
    <property type="match status" value="1"/>
</dbReference>
<dbReference type="Gene3D" id="3.30.70.330">
    <property type="match status" value="1"/>
</dbReference>
<evidence type="ECO:0000256" key="4">
    <source>
        <dbReference type="SAM" id="MobiDB-lite"/>
    </source>
</evidence>
<dbReference type="GO" id="GO:0017069">
    <property type="term" value="F:snRNA binding"/>
    <property type="evidence" value="ECO:0007669"/>
    <property type="project" value="TreeGrafter"/>
</dbReference>
<accession>A0A9W7HVK2</accession>
<keyword evidence="7" id="KW-1185">Reference proteome</keyword>
<feature type="region of interest" description="Disordered" evidence="4">
    <location>
        <begin position="380"/>
        <end position="420"/>
    </location>
</feature>
<feature type="region of interest" description="Disordered" evidence="4">
    <location>
        <begin position="1"/>
        <end position="21"/>
    </location>
</feature>
<feature type="compositionally biased region" description="Polar residues" evidence="4">
    <location>
        <begin position="1"/>
        <end position="19"/>
    </location>
</feature>
<feature type="region of interest" description="Disordered" evidence="4">
    <location>
        <begin position="112"/>
        <end position="148"/>
    </location>
</feature>
<dbReference type="GO" id="GO:0003729">
    <property type="term" value="F:mRNA binding"/>
    <property type="evidence" value="ECO:0007669"/>
    <property type="project" value="TreeGrafter"/>
</dbReference>
<evidence type="ECO:0000256" key="3">
    <source>
        <dbReference type="PROSITE-ProRule" id="PRU00176"/>
    </source>
</evidence>